<reference evidence="2" key="1">
    <citation type="submission" date="2020-05" db="EMBL/GenBank/DDBJ databases">
        <authorList>
            <person name="Chiriac C."/>
            <person name="Salcher M."/>
            <person name="Ghai R."/>
            <person name="Kavagutti S V."/>
        </authorList>
    </citation>
    <scope>NUCLEOTIDE SEQUENCE</scope>
</reference>
<keyword evidence="1" id="KW-0472">Membrane</keyword>
<evidence type="ECO:0000313" key="2">
    <source>
        <dbReference type="EMBL" id="CAB4597681.1"/>
    </source>
</evidence>
<dbReference type="EMBL" id="CAEZSR010000285">
    <property type="protein sequence ID" value="CAB4597681.1"/>
    <property type="molecule type" value="Genomic_DNA"/>
</dbReference>
<sequence length="202" mass="21475">MNSVTTAAALLLPRQWRNWAFVGTGYFILFLLSLSTVPEMVGTSDPFSMVDGRPAFFGSRMTGWSFVVLVSIVWPFTVGTWRAQLASARQRRYGYAPGEAPIAVAAARAAQAAWLLSEPAYGPAPAAVSTPPANVSAPPANVSAPPANVSAPPANVVQSAPTVQVPQLVIPTVLGAGRTARQVEDRGTFKVVDRRRFVIDEP</sequence>
<name>A0A6J6G911_9ZZZZ</name>
<proteinExistence type="predicted"/>
<keyword evidence="1" id="KW-1133">Transmembrane helix</keyword>
<dbReference type="AlphaFoldDB" id="A0A6J6G911"/>
<keyword evidence="1" id="KW-0812">Transmembrane</keyword>
<feature type="transmembrane region" description="Helical" evidence="1">
    <location>
        <begin position="61"/>
        <end position="83"/>
    </location>
</feature>
<accession>A0A6J6G911</accession>
<evidence type="ECO:0000256" key="1">
    <source>
        <dbReference type="SAM" id="Phobius"/>
    </source>
</evidence>
<organism evidence="2">
    <name type="scientific">freshwater metagenome</name>
    <dbReference type="NCBI Taxonomy" id="449393"/>
    <lineage>
        <taxon>unclassified sequences</taxon>
        <taxon>metagenomes</taxon>
        <taxon>ecological metagenomes</taxon>
    </lineage>
</organism>
<gene>
    <name evidence="2" type="ORF">UFOPK1493_04106</name>
</gene>
<feature type="transmembrane region" description="Helical" evidence="1">
    <location>
        <begin position="19"/>
        <end position="41"/>
    </location>
</feature>
<protein>
    <submittedName>
        <fullName evidence="2">Unannotated protein</fullName>
    </submittedName>
</protein>